<dbReference type="InterPro" id="IPR013894">
    <property type="entry name" value="RMI1_OB"/>
</dbReference>
<dbReference type="GO" id="GO:0031422">
    <property type="term" value="C:RecQ family helicase-topoisomerase III complex"/>
    <property type="evidence" value="ECO:0007669"/>
    <property type="project" value="TreeGrafter"/>
</dbReference>
<comment type="caution">
    <text evidence="6">The sequence shown here is derived from an EMBL/GenBank/DDBJ whole genome shotgun (WGS) entry which is preliminary data.</text>
</comment>
<dbReference type="PANTHER" id="PTHR14790">
    <property type="entry name" value="RECQ-MEDIATED GENOME INSTABILITY PROTEIN 1 RMI1"/>
    <property type="match status" value="1"/>
</dbReference>
<reference evidence="6 7" key="1">
    <citation type="journal article" date="2014" name="Genome Biol. Evol.">
        <title>The secreted proteins of Achlya hypogyna and Thraustotheca clavata identify the ancestral oomycete secretome and reveal gene acquisitions by horizontal gene transfer.</title>
        <authorList>
            <person name="Misner I."/>
            <person name="Blouin N."/>
            <person name="Leonard G."/>
            <person name="Richards T.A."/>
            <person name="Lane C.E."/>
        </authorList>
    </citation>
    <scope>NUCLEOTIDE SEQUENCE [LARGE SCALE GENOMIC DNA]</scope>
    <source>
        <strain evidence="6 7">ATCC 34112</strain>
    </source>
</reference>
<evidence type="ECO:0000313" key="6">
    <source>
        <dbReference type="EMBL" id="OQS04604.1"/>
    </source>
</evidence>
<dbReference type="InterPro" id="IPR042470">
    <property type="entry name" value="RMI1_N_C_sf"/>
</dbReference>
<sequence>MEACLQIARVREDWALECESLLMNYMQRKGGRPLTQQEKDEFIVDQFLFADIRLSCDPCLPENVQELDRVKLQGRFYLQIVDIANISANHEQRKEDTSNRMLKLCLTDGSQMVYAIEYSPLRGLSTQTPPGTKILVEQAEVRRGLLLLKAVEVLGPSSNPTLEQTAKLQSEVEEGLKQSSVQLVDLDLSDEERDTDPAIKHLFYSPSTKVTRKSQQEQETKQNGIPKPQAATTKNPTPTQSNATSFKTNLHNPTAAQANNTNYKTPYNPPAAQTRVMSYKTQQNPSQAQPSAVSYKPQQNPPHAQTSSVSYKTPLVTQPKIVTNFPFTYLSLVEAQLTTSSVVCTFRFKAFVKSVAAFAYANGYDLKVYIEDGTRTLLVAVAPQYVEQLMGVSCAVFKNAMEVDIARGAAWVQTMQLRLQALEGLMTIRFQPSVMPQLEICEDFTAITAKALRERLLR</sequence>
<name>A0A1W0A2U7_9STRA</name>
<evidence type="ECO:0000256" key="2">
    <source>
        <dbReference type="ARBA" id="ARBA00018987"/>
    </source>
</evidence>
<gene>
    <name evidence="6" type="ORF">THRCLA_03184</name>
</gene>
<dbReference type="Gene3D" id="2.40.50.770">
    <property type="entry name" value="RecQ-mediated genome instability protein Rmi1, C-terminal domain"/>
    <property type="match status" value="1"/>
</dbReference>
<dbReference type="GO" id="GO:0000724">
    <property type="term" value="P:double-strand break repair via homologous recombination"/>
    <property type="evidence" value="ECO:0007669"/>
    <property type="project" value="TreeGrafter"/>
</dbReference>
<dbReference type="Proteomes" id="UP000243217">
    <property type="component" value="Unassembled WGS sequence"/>
</dbReference>
<feature type="domain" description="RecQ mediated genome instability protein 1 OB-fold" evidence="4">
    <location>
        <begin position="80"/>
        <end position="155"/>
    </location>
</feature>
<evidence type="ECO:0000256" key="1">
    <source>
        <dbReference type="ARBA" id="ARBA00006395"/>
    </source>
</evidence>
<dbReference type="Pfam" id="PF08585">
    <property type="entry name" value="RMI1_N_C"/>
    <property type="match status" value="1"/>
</dbReference>
<accession>A0A1W0A2U7</accession>
<dbReference type="STRING" id="74557.A0A1W0A2U7"/>
<dbReference type="GO" id="GO:0016604">
    <property type="term" value="C:nuclear body"/>
    <property type="evidence" value="ECO:0007669"/>
    <property type="project" value="TreeGrafter"/>
</dbReference>
<comment type="similarity">
    <text evidence="1">Belongs to the RMI1 family.</text>
</comment>
<feature type="region of interest" description="Disordered" evidence="3">
    <location>
        <begin position="276"/>
        <end position="310"/>
    </location>
</feature>
<dbReference type="SMART" id="SM01161">
    <property type="entry name" value="DUF1767"/>
    <property type="match status" value="1"/>
</dbReference>
<dbReference type="GO" id="GO:0000712">
    <property type="term" value="P:resolution of meiotic recombination intermediates"/>
    <property type="evidence" value="ECO:0007669"/>
    <property type="project" value="TreeGrafter"/>
</dbReference>
<dbReference type="Pfam" id="PF16099">
    <property type="entry name" value="RMI1_C"/>
    <property type="match status" value="1"/>
</dbReference>
<dbReference type="AlphaFoldDB" id="A0A1W0A2U7"/>
<dbReference type="EMBL" id="JNBS01000587">
    <property type="protein sequence ID" value="OQS04604.1"/>
    <property type="molecule type" value="Genomic_DNA"/>
</dbReference>
<dbReference type="OrthoDB" id="341511at2759"/>
<keyword evidence="7" id="KW-1185">Reference proteome</keyword>
<dbReference type="InterPro" id="IPR032199">
    <property type="entry name" value="RMI1_C"/>
</dbReference>
<feature type="region of interest" description="Disordered" evidence="3">
    <location>
        <begin position="205"/>
        <end position="247"/>
    </location>
</feature>
<dbReference type="GO" id="GO:0000166">
    <property type="term" value="F:nucleotide binding"/>
    <property type="evidence" value="ECO:0007669"/>
    <property type="project" value="InterPro"/>
</dbReference>
<evidence type="ECO:0000256" key="3">
    <source>
        <dbReference type="SAM" id="MobiDB-lite"/>
    </source>
</evidence>
<proteinExistence type="inferred from homology"/>
<dbReference type="Gene3D" id="2.40.50.510">
    <property type="match status" value="1"/>
</dbReference>
<evidence type="ECO:0000259" key="4">
    <source>
        <dbReference type="Pfam" id="PF08585"/>
    </source>
</evidence>
<organism evidence="6 7">
    <name type="scientific">Thraustotheca clavata</name>
    <dbReference type="NCBI Taxonomy" id="74557"/>
    <lineage>
        <taxon>Eukaryota</taxon>
        <taxon>Sar</taxon>
        <taxon>Stramenopiles</taxon>
        <taxon>Oomycota</taxon>
        <taxon>Saprolegniomycetes</taxon>
        <taxon>Saprolegniales</taxon>
        <taxon>Achlyaceae</taxon>
        <taxon>Thraustotheca</taxon>
    </lineage>
</organism>
<evidence type="ECO:0000259" key="5">
    <source>
        <dbReference type="Pfam" id="PF16099"/>
    </source>
</evidence>
<evidence type="ECO:0000313" key="7">
    <source>
        <dbReference type="Proteomes" id="UP000243217"/>
    </source>
</evidence>
<feature type="domain" description="RecQ-mediated genome instability protein 1 C-terminal OB-fold" evidence="5">
    <location>
        <begin position="326"/>
        <end position="456"/>
    </location>
</feature>
<feature type="compositionally biased region" description="Polar residues" evidence="3">
    <location>
        <begin position="230"/>
        <end position="247"/>
    </location>
</feature>
<protein>
    <recommendedName>
        <fullName evidence="2">RecQ-mediated genome instability protein 1</fullName>
    </recommendedName>
</protein>
<dbReference type="PANTHER" id="PTHR14790:SF15">
    <property type="entry name" value="RECQ-MEDIATED GENOME INSTABILITY PROTEIN 1"/>
    <property type="match status" value="1"/>
</dbReference>